<proteinExistence type="inferred from homology"/>
<evidence type="ECO:0000313" key="7">
    <source>
        <dbReference type="Proteomes" id="UP001056429"/>
    </source>
</evidence>
<keyword evidence="2" id="KW-0808">Transferase</keyword>
<dbReference type="RefSeq" id="WP_250857989.1">
    <property type="nucleotide sequence ID" value="NZ_JAGSOJ010000001.1"/>
</dbReference>
<sequence length="591" mass="68640">MKDFIKYNVPIKNVDNLPQYPIPALKDTLERFLEWVETFVSSEEFEEAKNSVANFLNTAHSQKLEEKIKELGNREDDSWIFDYWVKSHLLVRAPLTPHTNVPIIYENKKLLKYEVLERIAIIMHSTASVYKDFKENGAGEYWIKNKNYSSDEFHGLLASINDIKVGMDEYYINDECSQFIVFSYKNHLYNVQVIKNEEVVTVGEIFNNLKNIVSSTIEPLVPNANYVTIGVDRDEAGKVLEKVLEKDSNQRAYQQIKDAIIVMNYDDIEVNGVYEELDNASCNREYVNRWHGKGMQFSCTKNGIFSFIADHSFVDGGTEVYFINKLKKCIEETTFLFQELTVNTIAEEIVFDLSEDTKKALLDLKEEFNQCMDSFETRYVDFDGLTRSGLKEKGILSGDGFIHLAFQVAQYMTYNCINNTYISVDARRFFRGRTESNRPVSKQSVNFAKEFLKKEKSKEELYEMMKEALNEHHRRVKLCQSGQGVNRYLYVLESVYKDYGKEMGILEKPELFNTKAFKVIASNHLSTTSFGHPDMKYLYFPPVQEHGFGIYYFVGPKSFMIITAYKEDVETMEKLIENLQECIKGMMALNE</sequence>
<keyword evidence="3" id="KW-0012">Acyltransferase</keyword>
<dbReference type="GO" id="GO:0016746">
    <property type="term" value="F:acyltransferase activity"/>
    <property type="evidence" value="ECO:0007669"/>
    <property type="project" value="UniProtKB-KW"/>
</dbReference>
<name>A0A9J6NYX1_9CLOT</name>
<evidence type="ECO:0000256" key="3">
    <source>
        <dbReference type="ARBA" id="ARBA00023315"/>
    </source>
</evidence>
<feature type="domain" description="Choline/carnitine acyltransferase" evidence="5">
    <location>
        <begin position="21"/>
        <end position="581"/>
    </location>
</feature>
<dbReference type="Proteomes" id="UP001056429">
    <property type="component" value="Unassembled WGS sequence"/>
</dbReference>
<comment type="caution">
    <text evidence="6">The sequence shown here is derived from an EMBL/GenBank/DDBJ whole genome shotgun (WGS) entry which is preliminary data.</text>
</comment>
<dbReference type="PANTHER" id="PTHR22589">
    <property type="entry name" value="CARNITINE O-ACYLTRANSFERASE"/>
    <property type="match status" value="1"/>
</dbReference>
<feature type="active site" description="Proton acceptor" evidence="4">
    <location>
        <position position="311"/>
    </location>
</feature>
<dbReference type="InterPro" id="IPR039551">
    <property type="entry name" value="Cho/carn_acyl_trans"/>
</dbReference>
<dbReference type="Pfam" id="PF00755">
    <property type="entry name" value="Carn_acyltransf"/>
    <property type="match status" value="1"/>
</dbReference>
<gene>
    <name evidence="6" type="ORF">KDK92_05085</name>
</gene>
<reference evidence="6" key="1">
    <citation type="journal article" date="2021" name="mSystems">
        <title>Bacteria and Archaea Synergistically Convert Glycine Betaine to Biogenic Methane in the Formosa Cold Seep of the South China Sea.</title>
        <authorList>
            <person name="Li L."/>
            <person name="Zhang W."/>
            <person name="Zhang S."/>
            <person name="Song L."/>
            <person name="Sun Q."/>
            <person name="Zhang H."/>
            <person name="Xiang H."/>
            <person name="Dong X."/>
        </authorList>
    </citation>
    <scope>NUCLEOTIDE SEQUENCE</scope>
    <source>
        <strain evidence="6">ZWT</strain>
    </source>
</reference>
<evidence type="ECO:0000259" key="5">
    <source>
        <dbReference type="Pfam" id="PF00755"/>
    </source>
</evidence>
<dbReference type="Gene3D" id="3.30.559.70">
    <property type="entry name" value="Choline/Carnitine o-acyltransferase, domain 2"/>
    <property type="match status" value="1"/>
</dbReference>
<keyword evidence="7" id="KW-1185">Reference proteome</keyword>
<accession>A0A9J6NYX1</accession>
<dbReference type="InterPro" id="IPR042231">
    <property type="entry name" value="Cho/carn_acyl_trans_2"/>
</dbReference>
<evidence type="ECO:0000313" key="6">
    <source>
        <dbReference type="EMBL" id="MCM1989105.1"/>
    </source>
</evidence>
<evidence type="ECO:0000256" key="2">
    <source>
        <dbReference type="ARBA" id="ARBA00022679"/>
    </source>
</evidence>
<dbReference type="EMBL" id="JAGSOJ010000001">
    <property type="protein sequence ID" value="MCM1989105.1"/>
    <property type="molecule type" value="Genomic_DNA"/>
</dbReference>
<evidence type="ECO:0000256" key="4">
    <source>
        <dbReference type="PIRSR" id="PIRSR600542-1"/>
    </source>
</evidence>
<dbReference type="InterPro" id="IPR000542">
    <property type="entry name" value="Carn_acyl_trans"/>
</dbReference>
<dbReference type="Gene3D" id="3.30.559.10">
    <property type="entry name" value="Chloramphenicol acetyltransferase-like domain"/>
    <property type="match status" value="1"/>
</dbReference>
<protein>
    <submittedName>
        <fullName evidence="6">Choline/carnitine O-acyltransferase</fullName>
    </submittedName>
</protein>
<organism evidence="6 7">
    <name type="scientific">Oceanirhabdus seepicola</name>
    <dbReference type="NCBI Taxonomy" id="2828781"/>
    <lineage>
        <taxon>Bacteria</taxon>
        <taxon>Bacillati</taxon>
        <taxon>Bacillota</taxon>
        <taxon>Clostridia</taxon>
        <taxon>Eubacteriales</taxon>
        <taxon>Clostridiaceae</taxon>
        <taxon>Oceanirhabdus</taxon>
    </lineage>
</organism>
<dbReference type="AlphaFoldDB" id="A0A9J6NYX1"/>
<reference evidence="6" key="2">
    <citation type="submission" date="2021-04" db="EMBL/GenBank/DDBJ databases">
        <authorList>
            <person name="Dong X."/>
        </authorList>
    </citation>
    <scope>NUCLEOTIDE SEQUENCE</scope>
    <source>
        <strain evidence="6">ZWT</strain>
    </source>
</reference>
<comment type="similarity">
    <text evidence="1">Belongs to the carnitine/choline acetyltransferase family.</text>
</comment>
<evidence type="ECO:0000256" key="1">
    <source>
        <dbReference type="ARBA" id="ARBA00005232"/>
    </source>
</evidence>
<dbReference type="InterPro" id="IPR023213">
    <property type="entry name" value="CAT-like_dom_sf"/>
</dbReference>
<dbReference type="SUPFAM" id="SSF52777">
    <property type="entry name" value="CoA-dependent acyltransferases"/>
    <property type="match status" value="2"/>
</dbReference>